<dbReference type="AlphaFoldDB" id="A0AAN5CRN3"/>
<name>A0AAN5CRN3_9BILA</name>
<reference evidence="2" key="1">
    <citation type="submission" date="2022-10" db="EMBL/GenBank/DDBJ databases">
        <title>Genome assembly of Pristionchus species.</title>
        <authorList>
            <person name="Yoshida K."/>
            <person name="Sommer R.J."/>
        </authorList>
    </citation>
    <scope>NUCLEOTIDE SEQUENCE [LARGE SCALE GENOMIC DNA]</scope>
    <source>
        <strain evidence="2">RS5460</strain>
    </source>
</reference>
<dbReference type="EMBL" id="BTRK01000004">
    <property type="protein sequence ID" value="GMR49322.1"/>
    <property type="molecule type" value="Genomic_DNA"/>
</dbReference>
<evidence type="ECO:0000313" key="2">
    <source>
        <dbReference type="Proteomes" id="UP001328107"/>
    </source>
</evidence>
<keyword evidence="2" id="KW-1185">Reference proteome</keyword>
<evidence type="ECO:0000313" key="1">
    <source>
        <dbReference type="EMBL" id="GMR49322.1"/>
    </source>
</evidence>
<sequence>FFFHSTQSHESSYIDQNTWEFQDISYRFHRALTNSSVNKNCRSPSILSSISQSSPLDLFHREPPIAIVLRLFTISRRSLLALLLLP</sequence>
<comment type="caution">
    <text evidence="1">The sequence shown here is derived from an EMBL/GenBank/DDBJ whole genome shotgun (WGS) entry which is preliminary data.</text>
</comment>
<dbReference type="Proteomes" id="UP001328107">
    <property type="component" value="Unassembled WGS sequence"/>
</dbReference>
<proteinExistence type="predicted"/>
<gene>
    <name evidence="1" type="ORF">PMAYCL1PPCAC_19517</name>
</gene>
<feature type="non-terminal residue" evidence="1">
    <location>
        <position position="1"/>
    </location>
</feature>
<accession>A0AAN5CRN3</accession>
<organism evidence="1 2">
    <name type="scientific">Pristionchus mayeri</name>
    <dbReference type="NCBI Taxonomy" id="1317129"/>
    <lineage>
        <taxon>Eukaryota</taxon>
        <taxon>Metazoa</taxon>
        <taxon>Ecdysozoa</taxon>
        <taxon>Nematoda</taxon>
        <taxon>Chromadorea</taxon>
        <taxon>Rhabditida</taxon>
        <taxon>Rhabditina</taxon>
        <taxon>Diplogasteromorpha</taxon>
        <taxon>Diplogasteroidea</taxon>
        <taxon>Neodiplogasteridae</taxon>
        <taxon>Pristionchus</taxon>
    </lineage>
</organism>
<protein>
    <submittedName>
        <fullName evidence="1">Uncharacterized protein</fullName>
    </submittedName>
</protein>